<protein>
    <submittedName>
        <fullName evidence="1">16394_t:CDS:1</fullName>
    </submittedName>
</protein>
<keyword evidence="2" id="KW-1185">Reference proteome</keyword>
<evidence type="ECO:0000313" key="2">
    <source>
        <dbReference type="Proteomes" id="UP000789396"/>
    </source>
</evidence>
<sequence length="74" mass="8337">FGPVVPSVFEGMTNEGVDFDVMFVEVSPVQEKEALTLLEETYQEYKDWDARGDLPREEISTAEIGLDELVAFAH</sequence>
<dbReference type="AlphaFoldDB" id="A0A9N9PE66"/>
<feature type="non-terminal residue" evidence="1">
    <location>
        <position position="1"/>
    </location>
</feature>
<comment type="caution">
    <text evidence="1">The sequence shown here is derived from an EMBL/GenBank/DDBJ whole genome shotgun (WGS) entry which is preliminary data.</text>
</comment>
<name>A0A9N9PE66_9GLOM</name>
<evidence type="ECO:0000313" key="1">
    <source>
        <dbReference type="EMBL" id="CAG8808183.1"/>
    </source>
</evidence>
<dbReference type="Proteomes" id="UP000789396">
    <property type="component" value="Unassembled WGS sequence"/>
</dbReference>
<organism evidence="1 2">
    <name type="scientific">Racocetra fulgida</name>
    <dbReference type="NCBI Taxonomy" id="60492"/>
    <lineage>
        <taxon>Eukaryota</taxon>
        <taxon>Fungi</taxon>
        <taxon>Fungi incertae sedis</taxon>
        <taxon>Mucoromycota</taxon>
        <taxon>Glomeromycotina</taxon>
        <taxon>Glomeromycetes</taxon>
        <taxon>Diversisporales</taxon>
        <taxon>Gigasporaceae</taxon>
        <taxon>Racocetra</taxon>
    </lineage>
</organism>
<reference evidence="1" key="1">
    <citation type="submission" date="2021-06" db="EMBL/GenBank/DDBJ databases">
        <authorList>
            <person name="Kallberg Y."/>
            <person name="Tangrot J."/>
            <person name="Rosling A."/>
        </authorList>
    </citation>
    <scope>NUCLEOTIDE SEQUENCE</scope>
    <source>
        <strain evidence="1">IN212</strain>
    </source>
</reference>
<proteinExistence type="predicted"/>
<dbReference type="OrthoDB" id="10518140at2759"/>
<gene>
    <name evidence="1" type="ORF">RFULGI_LOCUS18457</name>
</gene>
<dbReference type="EMBL" id="CAJVPZ010081006">
    <property type="protein sequence ID" value="CAG8808183.1"/>
    <property type="molecule type" value="Genomic_DNA"/>
</dbReference>
<feature type="non-terminal residue" evidence="1">
    <location>
        <position position="74"/>
    </location>
</feature>
<accession>A0A9N9PE66</accession>